<feature type="transmembrane region" description="Helical" evidence="1">
    <location>
        <begin position="43"/>
        <end position="67"/>
    </location>
</feature>
<comment type="caution">
    <text evidence="2">The sequence shown here is derived from an EMBL/GenBank/DDBJ whole genome shotgun (WGS) entry which is preliminary data.</text>
</comment>
<reference evidence="3 4" key="2">
    <citation type="submission" date="2024-05" db="EMBL/GenBank/DDBJ databases">
        <authorList>
            <person name="Chen Y."/>
            <person name="Shah S."/>
            <person name="Dougan E. K."/>
            <person name="Thang M."/>
            <person name="Chan C."/>
        </authorList>
    </citation>
    <scope>NUCLEOTIDE SEQUENCE [LARGE SCALE GENOMIC DNA]</scope>
</reference>
<feature type="transmembrane region" description="Helical" evidence="1">
    <location>
        <begin position="140"/>
        <end position="162"/>
    </location>
</feature>
<keyword evidence="4" id="KW-1185">Reference proteome</keyword>
<dbReference type="OrthoDB" id="440867at2759"/>
<name>A0A9P1C1L7_9DINO</name>
<keyword evidence="1" id="KW-0812">Transmembrane</keyword>
<organism evidence="2">
    <name type="scientific">Cladocopium goreaui</name>
    <dbReference type="NCBI Taxonomy" id="2562237"/>
    <lineage>
        <taxon>Eukaryota</taxon>
        <taxon>Sar</taxon>
        <taxon>Alveolata</taxon>
        <taxon>Dinophyceae</taxon>
        <taxon>Suessiales</taxon>
        <taxon>Symbiodiniaceae</taxon>
        <taxon>Cladocopium</taxon>
    </lineage>
</organism>
<sequence>MNFTCILALRGFKDRYPFNYLLLALTTVMSGTFWGLTRGLTDFTFHFQILAILAFTMCGAAVISSILADLETKMTGSRILVASVMPAWLVASVINAILTEMIFRLKVMEVVGAIGFSLLLICILLVDVGKLLVRCRPDDFMSVIVAMNSTLMVVVSIPFFFLTFCFLHSGEVFLEPLGIYQALIERVASEQQPRITDYDAPNAAPVPIVVVGQECPAFAQGGLTLAIP</sequence>
<feature type="transmembrane region" description="Helical" evidence="1">
    <location>
        <begin position="20"/>
        <end position="37"/>
    </location>
</feature>
<proteinExistence type="predicted"/>
<feature type="transmembrane region" description="Helical" evidence="1">
    <location>
        <begin position="110"/>
        <end position="128"/>
    </location>
</feature>
<keyword evidence="1" id="KW-1133">Transmembrane helix</keyword>
<dbReference type="EMBL" id="CAMXCT010000731">
    <property type="protein sequence ID" value="CAI3982615.1"/>
    <property type="molecule type" value="Genomic_DNA"/>
</dbReference>
<reference evidence="2" key="1">
    <citation type="submission" date="2022-10" db="EMBL/GenBank/DDBJ databases">
        <authorList>
            <person name="Chen Y."/>
            <person name="Dougan E. K."/>
            <person name="Chan C."/>
            <person name="Rhodes N."/>
            <person name="Thang M."/>
        </authorList>
    </citation>
    <scope>NUCLEOTIDE SEQUENCE</scope>
</reference>
<dbReference type="EMBL" id="CAMXCT020000731">
    <property type="protein sequence ID" value="CAL1135990.1"/>
    <property type="molecule type" value="Genomic_DNA"/>
</dbReference>
<evidence type="ECO:0000313" key="4">
    <source>
        <dbReference type="Proteomes" id="UP001152797"/>
    </source>
</evidence>
<gene>
    <name evidence="2" type="ORF">C1SCF055_LOCUS10293</name>
</gene>
<dbReference type="AlphaFoldDB" id="A0A9P1C1L7"/>
<dbReference type="Proteomes" id="UP001152797">
    <property type="component" value="Unassembled WGS sequence"/>
</dbReference>
<accession>A0A9P1C1L7</accession>
<feature type="transmembrane region" description="Helical" evidence="1">
    <location>
        <begin position="79"/>
        <end position="98"/>
    </location>
</feature>
<evidence type="ECO:0000313" key="3">
    <source>
        <dbReference type="EMBL" id="CAL4769927.1"/>
    </source>
</evidence>
<dbReference type="EMBL" id="CAMXCT030000731">
    <property type="protein sequence ID" value="CAL4769927.1"/>
    <property type="molecule type" value="Genomic_DNA"/>
</dbReference>
<evidence type="ECO:0000256" key="1">
    <source>
        <dbReference type="SAM" id="Phobius"/>
    </source>
</evidence>
<protein>
    <submittedName>
        <fullName evidence="2">Uncharacterized protein</fullName>
    </submittedName>
</protein>
<keyword evidence="1" id="KW-0472">Membrane</keyword>
<evidence type="ECO:0000313" key="2">
    <source>
        <dbReference type="EMBL" id="CAI3982615.1"/>
    </source>
</evidence>